<dbReference type="GO" id="GO:0005737">
    <property type="term" value="C:cytoplasm"/>
    <property type="evidence" value="ECO:0007669"/>
    <property type="project" value="UniProtKB-SubCell"/>
</dbReference>
<evidence type="ECO:0000256" key="11">
    <source>
        <dbReference type="PROSITE-ProRule" id="PRU00409"/>
    </source>
</evidence>
<keyword evidence="10" id="KW-0460">Magnesium</keyword>
<dbReference type="InterPro" id="IPR011761">
    <property type="entry name" value="ATP-grasp"/>
</dbReference>
<dbReference type="AlphaFoldDB" id="A0A0H3U7Q3"/>
<evidence type="ECO:0000256" key="2">
    <source>
        <dbReference type="ARBA" id="ARBA00010871"/>
    </source>
</evidence>
<dbReference type="Gene3D" id="3.30.1490.20">
    <property type="entry name" value="ATP-grasp fold, A domain"/>
    <property type="match status" value="1"/>
</dbReference>
<dbReference type="GO" id="GO:0008360">
    <property type="term" value="P:regulation of cell shape"/>
    <property type="evidence" value="ECO:0007669"/>
    <property type="project" value="UniProtKB-KW"/>
</dbReference>
<evidence type="ECO:0000256" key="6">
    <source>
        <dbReference type="ARBA" id="ARBA00022840"/>
    </source>
</evidence>
<dbReference type="PANTHER" id="PTHR23132">
    <property type="entry name" value="D-ALANINE--D-ALANINE LIGASE"/>
    <property type="match status" value="1"/>
</dbReference>
<dbReference type="EMBL" id="KF540234">
    <property type="protein sequence ID" value="AIF26486.1"/>
    <property type="molecule type" value="Genomic_DNA"/>
</dbReference>
<evidence type="ECO:0000256" key="9">
    <source>
        <dbReference type="ARBA" id="ARBA00023316"/>
    </source>
</evidence>
<dbReference type="SUPFAM" id="SSF52440">
    <property type="entry name" value="PreATP-grasp domain"/>
    <property type="match status" value="1"/>
</dbReference>
<feature type="binding site" evidence="10">
    <location>
        <position position="206"/>
    </location>
    <ligand>
        <name>Mg(2+)</name>
        <dbReference type="ChEBI" id="CHEBI:18420"/>
        <label>1</label>
    </ligand>
</feature>
<evidence type="ECO:0000313" key="13">
    <source>
        <dbReference type="EMBL" id="AIF26486.1"/>
    </source>
</evidence>
<evidence type="ECO:0000256" key="4">
    <source>
        <dbReference type="ARBA" id="ARBA00022598"/>
    </source>
</evidence>
<name>A0A0H3U7Q3_9BACT</name>
<keyword evidence="9" id="KW-0961">Cell wall biogenesis/degradation</keyword>
<feature type="binding site" evidence="10">
    <location>
        <position position="218"/>
    </location>
    <ligand>
        <name>Mg(2+)</name>
        <dbReference type="ChEBI" id="CHEBI:18420"/>
        <label>2</label>
    </ligand>
</feature>
<dbReference type="GO" id="GO:0071555">
    <property type="term" value="P:cell wall organization"/>
    <property type="evidence" value="ECO:0007669"/>
    <property type="project" value="UniProtKB-KW"/>
</dbReference>
<feature type="domain" description="ATP-grasp" evidence="12">
    <location>
        <begin position="50"/>
        <end position="251"/>
    </location>
</feature>
<organism evidence="13">
    <name type="scientific">uncultured bacterium fosmid pJB28H11</name>
    <dbReference type="NCBI Taxonomy" id="1478062"/>
    <lineage>
        <taxon>Bacteria</taxon>
        <taxon>environmental samples</taxon>
    </lineage>
</organism>
<dbReference type="GO" id="GO:0005524">
    <property type="term" value="F:ATP binding"/>
    <property type="evidence" value="ECO:0007669"/>
    <property type="project" value="UniProtKB-UniRule"/>
</dbReference>
<evidence type="ECO:0000256" key="10">
    <source>
        <dbReference type="PIRSR" id="PIRSR039102-3"/>
    </source>
</evidence>
<evidence type="ECO:0000256" key="5">
    <source>
        <dbReference type="ARBA" id="ARBA00022741"/>
    </source>
</evidence>
<dbReference type="SUPFAM" id="SSF56059">
    <property type="entry name" value="Glutathione synthetase ATP-binding domain-like"/>
    <property type="match status" value="1"/>
</dbReference>
<dbReference type="InterPro" id="IPR011095">
    <property type="entry name" value="Dala_Dala_lig_C"/>
</dbReference>
<feature type="binding site" evidence="10">
    <location>
        <position position="218"/>
    </location>
    <ligand>
        <name>Mg(2+)</name>
        <dbReference type="ChEBI" id="CHEBI:18420"/>
        <label>1</label>
    </ligand>
</feature>
<accession>A0A0H3U7Q3</accession>
<evidence type="ECO:0000256" key="3">
    <source>
        <dbReference type="ARBA" id="ARBA00022490"/>
    </source>
</evidence>
<feature type="binding site" evidence="10">
    <location>
        <position position="220"/>
    </location>
    <ligand>
        <name>Mg(2+)</name>
        <dbReference type="ChEBI" id="CHEBI:18420"/>
        <label>2</label>
    </ligand>
</feature>
<dbReference type="GO" id="GO:0046872">
    <property type="term" value="F:metal ion binding"/>
    <property type="evidence" value="ECO:0007669"/>
    <property type="project" value="UniProtKB-KW"/>
</dbReference>
<dbReference type="InterPro" id="IPR000291">
    <property type="entry name" value="D-Ala_lig_Van_CS"/>
</dbReference>
<keyword evidence="8" id="KW-0573">Peptidoglycan synthesis</keyword>
<dbReference type="InterPro" id="IPR016185">
    <property type="entry name" value="PreATP-grasp_dom_sf"/>
</dbReference>
<dbReference type="Gene3D" id="3.40.50.20">
    <property type="match status" value="1"/>
</dbReference>
<keyword evidence="6 11" id="KW-0067">ATP-binding</keyword>
<evidence type="ECO:0000256" key="1">
    <source>
        <dbReference type="ARBA" id="ARBA00004496"/>
    </source>
</evidence>
<dbReference type="Pfam" id="PF07478">
    <property type="entry name" value="Dala_Dala_lig_C"/>
    <property type="match status" value="1"/>
</dbReference>
<keyword evidence="4" id="KW-0436">Ligase</keyword>
<keyword evidence="10" id="KW-0479">Metal-binding</keyword>
<dbReference type="GO" id="GO:0009252">
    <property type="term" value="P:peptidoglycan biosynthetic process"/>
    <property type="evidence" value="ECO:0007669"/>
    <property type="project" value="UniProtKB-KW"/>
</dbReference>
<dbReference type="InterPro" id="IPR005905">
    <property type="entry name" value="D_ala_D_ala"/>
</dbReference>
<protein>
    <recommendedName>
        <fullName evidence="12">ATP-grasp domain-containing protein</fullName>
    </recommendedName>
</protein>
<sequence length="253" mass="27690">MRFDYAYIVQHGAPGENGQLQGYLEMLGVPYSSCSSYVSTIAFDKFACKCYVRERISVKCAPDAFIRQGEDVDAFVSGPAASLSYPVFVKPTQGGSSFGVTKVGEPSALAEAIRFAFKECPMVLVEQGVNGRELTCAVYRNGEDVKALPIIEIITENEYFDYDAKYNGHSDEVCPAQVPDELRDLVQSTACDLYRCFGCKGVVRMDFISSDEGLYFLEVNTIPGMTSASLVPKMVRAAGLDITDFLSTIIDNS</sequence>
<keyword evidence="7" id="KW-0133">Cell shape</keyword>
<dbReference type="PIRSF" id="PIRSF039102">
    <property type="entry name" value="Ddl/VanB"/>
    <property type="match status" value="1"/>
</dbReference>
<dbReference type="PROSITE" id="PS50975">
    <property type="entry name" value="ATP_GRASP"/>
    <property type="match status" value="1"/>
</dbReference>
<dbReference type="PROSITE" id="PS00844">
    <property type="entry name" value="DALA_DALA_LIGASE_2"/>
    <property type="match status" value="1"/>
</dbReference>
<proteinExistence type="inferred from homology"/>
<comment type="subcellular location">
    <subcellularLocation>
        <location evidence="1">Cytoplasm</location>
    </subcellularLocation>
</comment>
<keyword evidence="10" id="KW-0464">Manganese</keyword>
<evidence type="ECO:0000256" key="7">
    <source>
        <dbReference type="ARBA" id="ARBA00022960"/>
    </source>
</evidence>
<dbReference type="PROSITE" id="PS00843">
    <property type="entry name" value="DALA_DALA_LIGASE_1"/>
    <property type="match status" value="1"/>
</dbReference>
<dbReference type="Gene3D" id="3.30.470.20">
    <property type="entry name" value="ATP-grasp fold, B domain"/>
    <property type="match status" value="1"/>
</dbReference>
<keyword evidence="3" id="KW-0963">Cytoplasm</keyword>
<comment type="cofactor">
    <cofactor evidence="10">
        <name>Mg(2+)</name>
        <dbReference type="ChEBI" id="CHEBI:18420"/>
    </cofactor>
    <cofactor evidence="10">
        <name>Mn(2+)</name>
        <dbReference type="ChEBI" id="CHEBI:29035"/>
    </cofactor>
    <text evidence="10">Binds 2 magnesium or manganese ions per subunit.</text>
</comment>
<evidence type="ECO:0000256" key="8">
    <source>
        <dbReference type="ARBA" id="ARBA00022984"/>
    </source>
</evidence>
<evidence type="ECO:0000259" key="12">
    <source>
        <dbReference type="PROSITE" id="PS50975"/>
    </source>
</evidence>
<reference evidence="13" key="1">
    <citation type="submission" date="2013-08" db="EMBL/GenBank/DDBJ databases">
        <title>Comparison of modified E. coli strains.</title>
        <authorList>
            <person name="Juergensen J."/>
            <person name="Bonge A."/>
            <person name="Streit W.R."/>
        </authorList>
    </citation>
    <scope>NUCLEOTIDE SEQUENCE</scope>
</reference>
<dbReference type="PANTHER" id="PTHR23132:SF23">
    <property type="entry name" value="D-ALANINE--D-ALANINE LIGASE B"/>
    <property type="match status" value="1"/>
</dbReference>
<dbReference type="GO" id="GO:0008716">
    <property type="term" value="F:D-alanine-D-alanine ligase activity"/>
    <property type="evidence" value="ECO:0007669"/>
    <property type="project" value="InterPro"/>
</dbReference>
<comment type="similarity">
    <text evidence="2">Belongs to the D-alanine--D-alanine ligase family.</text>
</comment>
<dbReference type="InterPro" id="IPR013815">
    <property type="entry name" value="ATP_grasp_subdomain_1"/>
</dbReference>
<keyword evidence="5 11" id="KW-0547">Nucleotide-binding</keyword>